<reference evidence="8" key="2">
    <citation type="submission" date="2007-04" db="EMBL/GenBank/DDBJ databases">
        <title>The genome of the human body louse.</title>
        <authorList>
            <consortium name="The Human Body Louse Genome Consortium"/>
            <person name="Kirkness E."/>
            <person name="Walenz B."/>
            <person name="Hass B."/>
            <person name="Bruggner R."/>
            <person name="Strausberg R."/>
        </authorList>
    </citation>
    <scope>NUCLEOTIDE SEQUENCE</scope>
    <source>
        <strain evidence="8">USDA</strain>
    </source>
</reference>
<name>E0VYV1_PEDHC</name>
<evidence type="ECO:0000313" key="8">
    <source>
        <dbReference type="EMBL" id="EEB18557.1"/>
    </source>
</evidence>
<dbReference type="KEGG" id="phu:Phum_PHUM519520"/>
<evidence type="ECO:0000313" key="10">
    <source>
        <dbReference type="Proteomes" id="UP000009046"/>
    </source>
</evidence>
<dbReference type="OMA" id="DEKFPRT"/>
<dbReference type="CTD" id="8231747"/>
<evidence type="ECO:0000256" key="3">
    <source>
        <dbReference type="ARBA" id="ARBA00022722"/>
    </source>
</evidence>
<dbReference type="AlphaFoldDB" id="E0VYV1"/>
<dbReference type="Pfam" id="PF00929">
    <property type="entry name" value="RNase_T"/>
    <property type="match status" value="1"/>
</dbReference>
<evidence type="ECO:0000259" key="7">
    <source>
        <dbReference type="SMART" id="SM00479"/>
    </source>
</evidence>
<evidence type="ECO:0000256" key="5">
    <source>
        <dbReference type="ARBA" id="ARBA00022839"/>
    </source>
</evidence>
<keyword evidence="6" id="KW-0539">Nucleus</keyword>
<protein>
    <submittedName>
        <fullName evidence="8 9">Exonuclease nef-sp, putative</fullName>
    </submittedName>
</protein>
<dbReference type="GO" id="GO:0004527">
    <property type="term" value="F:exonuclease activity"/>
    <property type="evidence" value="ECO:0007669"/>
    <property type="project" value="UniProtKB-KW"/>
</dbReference>
<reference evidence="8" key="1">
    <citation type="submission" date="2007-04" db="EMBL/GenBank/DDBJ databases">
        <title>Annotation of Pediculus humanus corporis strain USDA.</title>
        <authorList>
            <person name="Kirkness E."/>
            <person name="Hannick L."/>
            <person name="Hass B."/>
            <person name="Bruggner R."/>
            <person name="Lawson D."/>
            <person name="Bidwell S."/>
            <person name="Joardar V."/>
            <person name="Caler E."/>
            <person name="Walenz B."/>
            <person name="Inman J."/>
            <person name="Schobel S."/>
            <person name="Galinsky K."/>
            <person name="Amedeo P."/>
            <person name="Strausberg R."/>
        </authorList>
    </citation>
    <scope>NUCLEOTIDE SEQUENCE</scope>
    <source>
        <strain evidence="8">USDA</strain>
    </source>
</reference>
<evidence type="ECO:0000256" key="6">
    <source>
        <dbReference type="ARBA" id="ARBA00023242"/>
    </source>
</evidence>
<dbReference type="Proteomes" id="UP000009046">
    <property type="component" value="Unassembled WGS sequence"/>
</dbReference>
<dbReference type="InterPro" id="IPR036397">
    <property type="entry name" value="RNaseH_sf"/>
</dbReference>
<dbReference type="SUPFAM" id="SSF53098">
    <property type="entry name" value="Ribonuclease H-like"/>
    <property type="match status" value="1"/>
</dbReference>
<dbReference type="eggNOG" id="KOG2248">
    <property type="taxonomic scope" value="Eukaryota"/>
</dbReference>
<evidence type="ECO:0000313" key="9">
    <source>
        <dbReference type="EnsemblMetazoa" id="PHUM519520-PA"/>
    </source>
</evidence>
<dbReference type="PANTHER" id="PTHR12801:SF82">
    <property type="entry name" value="RNA EXONUCLEASE 5"/>
    <property type="match status" value="1"/>
</dbReference>
<dbReference type="GeneID" id="8231747"/>
<dbReference type="VEuPathDB" id="VectorBase:PHUM519520"/>
<dbReference type="PANTHER" id="PTHR12801">
    <property type="entry name" value="RNA EXONUCLEASE REXO1 / RECO3 FAMILY MEMBER-RELATED"/>
    <property type="match status" value="1"/>
</dbReference>
<evidence type="ECO:0000256" key="4">
    <source>
        <dbReference type="ARBA" id="ARBA00022801"/>
    </source>
</evidence>
<dbReference type="GO" id="GO:0003676">
    <property type="term" value="F:nucleic acid binding"/>
    <property type="evidence" value="ECO:0007669"/>
    <property type="project" value="InterPro"/>
</dbReference>
<feature type="domain" description="Exonuclease" evidence="7">
    <location>
        <begin position="435"/>
        <end position="595"/>
    </location>
</feature>
<dbReference type="RefSeq" id="XP_002431295.1">
    <property type="nucleotide sequence ID" value="XM_002431250.1"/>
</dbReference>
<dbReference type="GO" id="GO:0005634">
    <property type="term" value="C:nucleus"/>
    <property type="evidence" value="ECO:0007669"/>
    <property type="project" value="UniProtKB-SubCell"/>
</dbReference>
<dbReference type="EnsemblMetazoa" id="PHUM519520-RA">
    <property type="protein sequence ID" value="PHUM519520-PA"/>
    <property type="gene ID" value="PHUM519520"/>
</dbReference>
<accession>E0VYV1</accession>
<dbReference type="InterPro" id="IPR034922">
    <property type="entry name" value="REX1-like_exo"/>
</dbReference>
<dbReference type="HOGENOM" id="CLU_019950_0_0_1"/>
<evidence type="ECO:0000256" key="1">
    <source>
        <dbReference type="ARBA" id="ARBA00004123"/>
    </source>
</evidence>
<proteinExistence type="inferred from homology"/>
<dbReference type="EMBL" id="AAZO01006310">
    <property type="status" value="NOT_ANNOTATED_CDS"/>
    <property type="molecule type" value="Genomic_DNA"/>
</dbReference>
<dbReference type="InterPro" id="IPR012337">
    <property type="entry name" value="RNaseH-like_sf"/>
</dbReference>
<organism>
    <name type="scientific">Pediculus humanus subsp. corporis</name>
    <name type="common">Body louse</name>
    <dbReference type="NCBI Taxonomy" id="121224"/>
    <lineage>
        <taxon>Eukaryota</taxon>
        <taxon>Metazoa</taxon>
        <taxon>Ecdysozoa</taxon>
        <taxon>Arthropoda</taxon>
        <taxon>Hexapoda</taxon>
        <taxon>Insecta</taxon>
        <taxon>Pterygota</taxon>
        <taxon>Neoptera</taxon>
        <taxon>Paraneoptera</taxon>
        <taxon>Psocodea</taxon>
        <taxon>Troctomorpha</taxon>
        <taxon>Phthiraptera</taxon>
        <taxon>Anoplura</taxon>
        <taxon>Pediculidae</taxon>
        <taxon>Pediculus</taxon>
    </lineage>
</organism>
<keyword evidence="3" id="KW-0540">Nuclease</keyword>
<dbReference type="InParanoid" id="E0VYV1"/>
<comment type="subcellular location">
    <subcellularLocation>
        <location evidence="1">Nucleus</location>
    </subcellularLocation>
</comment>
<reference evidence="9" key="3">
    <citation type="submission" date="2020-05" db="UniProtKB">
        <authorList>
            <consortium name="EnsemblMetazoa"/>
        </authorList>
    </citation>
    <scope>IDENTIFICATION</scope>
    <source>
        <strain evidence="9">USDA</strain>
    </source>
</reference>
<dbReference type="InterPro" id="IPR013520">
    <property type="entry name" value="Ribonucl_H"/>
</dbReference>
<gene>
    <name evidence="9" type="primary">8231747</name>
    <name evidence="8" type="ORF">Phum_PHUM519520</name>
</gene>
<evidence type="ECO:0000256" key="2">
    <source>
        <dbReference type="ARBA" id="ARBA00006357"/>
    </source>
</evidence>
<dbReference type="InterPro" id="IPR047021">
    <property type="entry name" value="REXO1/3/4-like"/>
</dbReference>
<dbReference type="Gene3D" id="3.30.420.10">
    <property type="entry name" value="Ribonuclease H-like superfamily/Ribonuclease H"/>
    <property type="match status" value="1"/>
</dbReference>
<dbReference type="SMART" id="SM00479">
    <property type="entry name" value="EXOIII"/>
    <property type="match status" value="1"/>
</dbReference>
<dbReference type="CDD" id="cd06145">
    <property type="entry name" value="REX1_like"/>
    <property type="match status" value="1"/>
</dbReference>
<dbReference type="EMBL" id="DS235848">
    <property type="protein sequence ID" value="EEB18557.1"/>
    <property type="molecule type" value="Genomic_DNA"/>
</dbReference>
<dbReference type="STRING" id="121224.E0VYV1"/>
<dbReference type="OrthoDB" id="3996471at2759"/>
<keyword evidence="4" id="KW-0378">Hydrolase</keyword>
<comment type="similarity">
    <text evidence="2">Belongs to the REXO1/REXO3 family.</text>
</comment>
<keyword evidence="10" id="KW-1185">Reference proteome</keyword>
<keyword evidence="5 8" id="KW-0269">Exonuclease</keyword>
<dbReference type="FunFam" id="3.30.420.10:FF:000019">
    <property type="entry name" value="RNA exonuclease NEF-sp"/>
    <property type="match status" value="1"/>
</dbReference>
<dbReference type="FunCoup" id="E0VYV1">
    <property type="interactions" value="541"/>
</dbReference>
<sequence length="773" mass="89119">MKTAGLTTKQLQRIERKKKKALAYLAIAKLNDQDRYEKQMKLAEKKEQMSDDSDDSVYSKVNMMSGDGPSRKRVQIYEPCLFLQSYTMNSCYNYPCTEDPYFNYYNSPIEDHVYQEPFIEPYEVSSPSQENQTYNNSFYQYQSFEVRRHHNSETFYYKTDEEYYSLPLESPIEGGKFLGPLDGFNYFKKNQESVKTNGKPEQLSGEAYEQLKKQLRERKKFLKCLPRIILKESGERASLDTDKQDRIPLFLSDIQDLLVYCQTEHTYYKPRWCNFEKVNRLTKCIVLIVEGFSCQDLNANDTTLSILKNNSFIKLEILMPAAYNSNLVEELSTVPFCPSQQRKLFEEYKTIDNTLKNNLHIRYKVLRALFPVSIQNKRSEELPKCDKFPRTELLLSAWQMLEENYPVPLKEPSRNRYQNYVQTKSKYTEVTPSSPMFAIDCEMCRTVTGQLELTRISVVNENLEIVYDTLVKPFNKITDYLTRFSGITKQILDPVTVRLTDVQKKIREILPPDAILIGQSLNCDLHAMQMMHPYIIDTSVIFNITGIRSRKTKLMTLSREFLSESIQDSSLGHCSTEDSLACMKLVKLKLAHSIEFGDAVLVGRPNTEVQLQEIQSQKEMRINEVNNTKVRHEDDGQLSTTLLFQIANADKKGVIVGTQKIVNGYSNFQANKSHKKTKTNIRGLVAETDKSIMTRASGAVSENDFIISHIQLKDSEEKDENKEKTIKKINKWTKKILHLTPINGVSMILIGNGSRGTCFIHINRPPAAVSAVS</sequence>